<name>A0A9D1WG68_9FIRM</name>
<dbReference type="InterPro" id="IPR006674">
    <property type="entry name" value="HD_domain"/>
</dbReference>
<dbReference type="AlphaFoldDB" id="A0A9D1WG68"/>
<dbReference type="CDD" id="cd00077">
    <property type="entry name" value="HDc"/>
    <property type="match status" value="1"/>
</dbReference>
<proteinExistence type="predicted"/>
<dbReference type="Pfam" id="PF01966">
    <property type="entry name" value="HD"/>
    <property type="match status" value="1"/>
</dbReference>
<feature type="domain" description="HD" evidence="1">
    <location>
        <begin position="19"/>
        <end position="112"/>
    </location>
</feature>
<evidence type="ECO:0000313" key="2">
    <source>
        <dbReference type="EMBL" id="HIX58470.1"/>
    </source>
</evidence>
<reference evidence="2" key="1">
    <citation type="journal article" date="2021" name="PeerJ">
        <title>Extensive microbial diversity within the chicken gut microbiome revealed by metagenomics and culture.</title>
        <authorList>
            <person name="Gilroy R."/>
            <person name="Ravi A."/>
            <person name="Getino M."/>
            <person name="Pursley I."/>
            <person name="Horton D.L."/>
            <person name="Alikhan N.F."/>
            <person name="Baker D."/>
            <person name="Gharbi K."/>
            <person name="Hall N."/>
            <person name="Watson M."/>
            <person name="Adriaenssens E.M."/>
            <person name="Foster-Nyarko E."/>
            <person name="Jarju S."/>
            <person name="Secka A."/>
            <person name="Antonio M."/>
            <person name="Oren A."/>
            <person name="Chaudhuri R.R."/>
            <person name="La Ragione R."/>
            <person name="Hildebrand F."/>
            <person name="Pallen M.J."/>
        </authorList>
    </citation>
    <scope>NUCLEOTIDE SEQUENCE</scope>
    <source>
        <strain evidence="2">ChiSjej1B19-8411</strain>
    </source>
</reference>
<accession>A0A9D1WG68</accession>
<dbReference type="SUPFAM" id="SSF109604">
    <property type="entry name" value="HD-domain/PDEase-like"/>
    <property type="match status" value="1"/>
</dbReference>
<protein>
    <submittedName>
        <fullName evidence="2">HD domain-containing protein</fullName>
    </submittedName>
</protein>
<dbReference type="EMBL" id="DXEX01000051">
    <property type="protein sequence ID" value="HIX58470.1"/>
    <property type="molecule type" value="Genomic_DNA"/>
</dbReference>
<gene>
    <name evidence="2" type="ORF">IAA45_01965</name>
</gene>
<evidence type="ECO:0000313" key="3">
    <source>
        <dbReference type="Proteomes" id="UP000886817"/>
    </source>
</evidence>
<evidence type="ECO:0000259" key="1">
    <source>
        <dbReference type="Pfam" id="PF01966"/>
    </source>
</evidence>
<dbReference type="InterPro" id="IPR003607">
    <property type="entry name" value="HD/PDEase_dom"/>
</dbReference>
<sequence>MLQKLFWKMTEYYRGDPKRIQHFVKVHAFARQIGLAEGLEEETLQILEAAAYVHDIGIKPAEEKYGKSNGKLQEQEGPAAAREMLAQLGYEEPFIQRVCYLVGHHHTYTQVEGMDYQILIEADFLVNLYEDALGKEAAASVYEKIFRTDSGKRLCALLFGLEKR</sequence>
<dbReference type="Proteomes" id="UP000886817">
    <property type="component" value="Unassembled WGS sequence"/>
</dbReference>
<organism evidence="2 3">
    <name type="scientific">Candidatus Blautia gallistercoris</name>
    <dbReference type="NCBI Taxonomy" id="2838490"/>
    <lineage>
        <taxon>Bacteria</taxon>
        <taxon>Bacillati</taxon>
        <taxon>Bacillota</taxon>
        <taxon>Clostridia</taxon>
        <taxon>Lachnospirales</taxon>
        <taxon>Lachnospiraceae</taxon>
        <taxon>Blautia</taxon>
    </lineage>
</organism>
<reference evidence="2" key="2">
    <citation type="submission" date="2021-04" db="EMBL/GenBank/DDBJ databases">
        <authorList>
            <person name="Gilroy R."/>
        </authorList>
    </citation>
    <scope>NUCLEOTIDE SEQUENCE</scope>
    <source>
        <strain evidence="2">ChiSjej1B19-8411</strain>
    </source>
</reference>
<dbReference type="Gene3D" id="1.10.3210.10">
    <property type="entry name" value="Hypothetical protein af1432"/>
    <property type="match status" value="1"/>
</dbReference>
<comment type="caution">
    <text evidence="2">The sequence shown here is derived from an EMBL/GenBank/DDBJ whole genome shotgun (WGS) entry which is preliminary data.</text>
</comment>